<evidence type="ECO:0000259" key="6">
    <source>
        <dbReference type="PROSITE" id="PS50206"/>
    </source>
</evidence>
<dbReference type="NCBIfam" id="NF004281">
    <property type="entry name" value="PRK05690.1"/>
    <property type="match status" value="1"/>
</dbReference>
<dbReference type="AlphaFoldDB" id="A0A9W7CKC9"/>
<gene>
    <name evidence="7" type="ORF">Plil01_001402900</name>
</gene>
<sequence>MDAVPTCPRCSALEKELAELRTQNAQLRAQLQLAQKSDKAAVKGQADEVKESEKVSETLSYSPFSRVELQRYGRQMLVKEFGVKAQLKLRAASVLLIGVGGLGSPVAMYLAAMGVGTLAVVDGDTVERSNLHRQILHDEQGARERERKVESAKRRLRELNPLVRCVAYQTRFTAANALCLVDEYDVVVDASDNVVTRYLVNDACACKRKPLVSGSALGLEGQVTVFTYKDDENSSGCYRCLYPTPPRVAMSCAENGVIGVVPGIIGCLQAMEAVKLVTGVGEPLEGVQCFYDAYDGQFRRMKLGKKRNPSCLACGNHNLTPLDTFSLAGSNCTDGEKASDDLGPEFRISVEEFMKVRNAEVKAKQQEEQSITTPSYVLLDTRARTQFEMVHFPEAVNIPTAQLMKLDPAEVIKNLQGVTASASANPTSVANKRTFVICRRGVDSVKVTEWMVRNGIQNVFNVNGGYTEYAKEGGADPTFPMY</sequence>
<dbReference type="Pfam" id="PF00899">
    <property type="entry name" value="ThiF"/>
    <property type="match status" value="1"/>
</dbReference>
<dbReference type="GO" id="GO:0005524">
    <property type="term" value="F:ATP binding"/>
    <property type="evidence" value="ECO:0007669"/>
    <property type="project" value="UniProtKB-KW"/>
</dbReference>
<evidence type="ECO:0000313" key="7">
    <source>
        <dbReference type="EMBL" id="GMF32845.1"/>
    </source>
</evidence>
<feature type="transmembrane region" description="Helical" evidence="5">
    <location>
        <begin position="94"/>
        <end position="121"/>
    </location>
</feature>
<dbReference type="FunFam" id="3.40.50.720:FF:000033">
    <property type="entry name" value="Adenylyltransferase and sulfurtransferase MOCS3"/>
    <property type="match status" value="1"/>
</dbReference>
<dbReference type="InterPro" id="IPR036873">
    <property type="entry name" value="Rhodanese-like_dom_sf"/>
</dbReference>
<name>A0A9W7CKC9_9STRA</name>
<keyword evidence="4" id="KW-0175">Coiled coil</keyword>
<keyword evidence="8" id="KW-1185">Reference proteome</keyword>
<organism evidence="7 8">
    <name type="scientific">Phytophthora lilii</name>
    <dbReference type="NCBI Taxonomy" id="2077276"/>
    <lineage>
        <taxon>Eukaryota</taxon>
        <taxon>Sar</taxon>
        <taxon>Stramenopiles</taxon>
        <taxon>Oomycota</taxon>
        <taxon>Peronosporomycetes</taxon>
        <taxon>Peronosporales</taxon>
        <taxon>Peronosporaceae</taxon>
        <taxon>Phytophthora</taxon>
    </lineage>
</organism>
<dbReference type="SUPFAM" id="SSF69572">
    <property type="entry name" value="Activating enzymes of the ubiquitin-like proteins"/>
    <property type="match status" value="1"/>
</dbReference>
<dbReference type="Pfam" id="PF00581">
    <property type="entry name" value="Rhodanese"/>
    <property type="match status" value="1"/>
</dbReference>
<evidence type="ECO:0000313" key="8">
    <source>
        <dbReference type="Proteomes" id="UP001165083"/>
    </source>
</evidence>
<feature type="domain" description="Rhodanese" evidence="6">
    <location>
        <begin position="372"/>
        <end position="478"/>
    </location>
</feature>
<feature type="coiled-coil region" evidence="4">
    <location>
        <begin position="10"/>
        <end position="37"/>
    </location>
</feature>
<reference evidence="7" key="1">
    <citation type="submission" date="2023-04" db="EMBL/GenBank/DDBJ databases">
        <title>Phytophthora lilii NBRC 32176.</title>
        <authorList>
            <person name="Ichikawa N."/>
            <person name="Sato H."/>
            <person name="Tonouchi N."/>
        </authorList>
    </citation>
    <scope>NUCLEOTIDE SEQUENCE</scope>
    <source>
        <strain evidence="7">NBRC 32176</strain>
    </source>
</reference>
<comment type="caution">
    <text evidence="7">The sequence shown here is derived from an EMBL/GenBank/DDBJ whole genome shotgun (WGS) entry which is preliminary data.</text>
</comment>
<evidence type="ECO:0000256" key="4">
    <source>
        <dbReference type="SAM" id="Coils"/>
    </source>
</evidence>
<keyword evidence="5" id="KW-0812">Transmembrane</keyword>
<keyword evidence="1" id="KW-0808">Transferase</keyword>
<keyword evidence="2" id="KW-0547">Nucleotide-binding</keyword>
<keyword evidence="5" id="KW-1133">Transmembrane helix</keyword>
<dbReference type="CDD" id="cd00757">
    <property type="entry name" value="ThiF_MoeB_HesA_family"/>
    <property type="match status" value="1"/>
</dbReference>
<dbReference type="Gene3D" id="3.40.50.720">
    <property type="entry name" value="NAD(P)-binding Rossmann-like Domain"/>
    <property type="match status" value="1"/>
</dbReference>
<dbReference type="GO" id="GO:0004792">
    <property type="term" value="F:thiosulfate-cyanide sulfurtransferase activity"/>
    <property type="evidence" value="ECO:0007669"/>
    <property type="project" value="TreeGrafter"/>
</dbReference>
<dbReference type="Proteomes" id="UP001165083">
    <property type="component" value="Unassembled WGS sequence"/>
</dbReference>
<keyword evidence="3" id="KW-0067">ATP-binding</keyword>
<dbReference type="SUPFAM" id="SSF52821">
    <property type="entry name" value="Rhodanese/Cell cycle control phosphatase"/>
    <property type="match status" value="1"/>
</dbReference>
<protein>
    <submittedName>
        <fullName evidence="7">Unnamed protein product</fullName>
    </submittedName>
</protein>
<dbReference type="InterPro" id="IPR000594">
    <property type="entry name" value="ThiF_NAD_FAD-bd"/>
</dbReference>
<dbReference type="Gene3D" id="3.40.250.10">
    <property type="entry name" value="Rhodanese-like domain"/>
    <property type="match status" value="1"/>
</dbReference>
<accession>A0A9W7CKC9</accession>
<dbReference type="InterPro" id="IPR035985">
    <property type="entry name" value="Ubiquitin-activating_enz"/>
</dbReference>
<dbReference type="InterPro" id="IPR001763">
    <property type="entry name" value="Rhodanese-like_dom"/>
</dbReference>
<dbReference type="PROSITE" id="PS50206">
    <property type="entry name" value="RHODANESE_3"/>
    <property type="match status" value="1"/>
</dbReference>
<dbReference type="OrthoDB" id="10261062at2759"/>
<evidence type="ECO:0000256" key="1">
    <source>
        <dbReference type="ARBA" id="ARBA00022679"/>
    </source>
</evidence>
<dbReference type="EMBL" id="BSXW01001020">
    <property type="protein sequence ID" value="GMF32845.1"/>
    <property type="molecule type" value="Genomic_DNA"/>
</dbReference>
<dbReference type="GO" id="GO:0005737">
    <property type="term" value="C:cytoplasm"/>
    <property type="evidence" value="ECO:0007669"/>
    <property type="project" value="TreeGrafter"/>
</dbReference>
<dbReference type="GO" id="GO:0016779">
    <property type="term" value="F:nucleotidyltransferase activity"/>
    <property type="evidence" value="ECO:0007669"/>
    <property type="project" value="TreeGrafter"/>
</dbReference>
<dbReference type="SMART" id="SM00450">
    <property type="entry name" value="RHOD"/>
    <property type="match status" value="1"/>
</dbReference>
<evidence type="ECO:0000256" key="2">
    <source>
        <dbReference type="ARBA" id="ARBA00022741"/>
    </source>
</evidence>
<dbReference type="PANTHER" id="PTHR10953">
    <property type="entry name" value="UBIQUITIN-ACTIVATING ENZYME E1"/>
    <property type="match status" value="1"/>
</dbReference>
<evidence type="ECO:0000256" key="3">
    <source>
        <dbReference type="ARBA" id="ARBA00022840"/>
    </source>
</evidence>
<evidence type="ECO:0000256" key="5">
    <source>
        <dbReference type="SAM" id="Phobius"/>
    </source>
</evidence>
<dbReference type="GO" id="GO:0042292">
    <property type="term" value="F:URM1 activating enzyme activity"/>
    <property type="evidence" value="ECO:0007669"/>
    <property type="project" value="TreeGrafter"/>
</dbReference>
<dbReference type="PANTHER" id="PTHR10953:SF102">
    <property type="entry name" value="ADENYLYLTRANSFERASE AND SULFURTRANSFERASE MOCS3"/>
    <property type="match status" value="1"/>
</dbReference>
<keyword evidence="5" id="KW-0472">Membrane</keyword>
<proteinExistence type="predicted"/>
<dbReference type="InterPro" id="IPR045886">
    <property type="entry name" value="ThiF/MoeB/HesA"/>
</dbReference>